<sequence length="117" mass="13113">MVLLPLIEGLLEFPIETNQCISPISQLLTALRFYATGSHLDSIADYMGMHSTTAVRIIPKVSRAIASLYTRFIKLPVTEQESSRAMRNFYDIARFPHVIGAIDCTHVKIVSPGIIYF</sequence>
<evidence type="ECO:0008006" key="3">
    <source>
        <dbReference type="Google" id="ProtNLM"/>
    </source>
</evidence>
<protein>
    <recommendedName>
        <fullName evidence="3">Nuclease HARBI1</fullName>
    </recommendedName>
</protein>
<dbReference type="Proteomes" id="UP000019118">
    <property type="component" value="Unassembled WGS sequence"/>
</dbReference>
<reference evidence="1" key="2">
    <citation type="submission" date="2024-08" db="UniProtKB">
        <authorList>
            <consortium name="EnsemblMetazoa"/>
        </authorList>
    </citation>
    <scope>IDENTIFICATION</scope>
</reference>
<accession>A0AAR5PXZ8</accession>
<dbReference type="AlphaFoldDB" id="A0AAR5PXZ8"/>
<name>A0AAR5PXZ8_DENPD</name>
<evidence type="ECO:0000313" key="2">
    <source>
        <dbReference type="Proteomes" id="UP000019118"/>
    </source>
</evidence>
<reference evidence="2" key="1">
    <citation type="journal article" date="2013" name="Genome Biol.">
        <title>Draft genome of the mountain pine beetle, Dendroctonus ponderosae Hopkins, a major forest pest.</title>
        <authorList>
            <person name="Keeling C.I."/>
            <person name="Yuen M.M."/>
            <person name="Liao N.Y."/>
            <person name="Docking T.R."/>
            <person name="Chan S.K."/>
            <person name="Taylor G.A."/>
            <person name="Palmquist D.L."/>
            <person name="Jackman S.D."/>
            <person name="Nguyen A."/>
            <person name="Li M."/>
            <person name="Henderson H."/>
            <person name="Janes J.K."/>
            <person name="Zhao Y."/>
            <person name="Pandoh P."/>
            <person name="Moore R."/>
            <person name="Sperling F.A."/>
            <person name="Huber D.P."/>
            <person name="Birol I."/>
            <person name="Jones S.J."/>
            <person name="Bohlmann J."/>
        </authorList>
    </citation>
    <scope>NUCLEOTIDE SEQUENCE</scope>
</reference>
<proteinExistence type="predicted"/>
<dbReference type="EnsemblMetazoa" id="XM_019910152.1">
    <property type="protein sequence ID" value="XP_019765711.1"/>
    <property type="gene ID" value="LOC109541321"/>
</dbReference>
<keyword evidence="2" id="KW-1185">Reference proteome</keyword>
<evidence type="ECO:0000313" key="1">
    <source>
        <dbReference type="EnsemblMetazoa" id="XP_019765711.1"/>
    </source>
</evidence>
<organism evidence="1 2">
    <name type="scientific">Dendroctonus ponderosae</name>
    <name type="common">Mountain pine beetle</name>
    <dbReference type="NCBI Taxonomy" id="77166"/>
    <lineage>
        <taxon>Eukaryota</taxon>
        <taxon>Metazoa</taxon>
        <taxon>Ecdysozoa</taxon>
        <taxon>Arthropoda</taxon>
        <taxon>Hexapoda</taxon>
        <taxon>Insecta</taxon>
        <taxon>Pterygota</taxon>
        <taxon>Neoptera</taxon>
        <taxon>Endopterygota</taxon>
        <taxon>Coleoptera</taxon>
        <taxon>Polyphaga</taxon>
        <taxon>Cucujiformia</taxon>
        <taxon>Curculionidae</taxon>
        <taxon>Scolytinae</taxon>
        <taxon>Dendroctonus</taxon>
    </lineage>
</organism>